<evidence type="ECO:0000256" key="1">
    <source>
        <dbReference type="SAM" id="MobiDB-lite"/>
    </source>
</evidence>
<organism evidence="3 4">
    <name type="scientific">Geodia barretti</name>
    <name type="common">Barrett's horny sponge</name>
    <dbReference type="NCBI Taxonomy" id="519541"/>
    <lineage>
        <taxon>Eukaryota</taxon>
        <taxon>Metazoa</taxon>
        <taxon>Porifera</taxon>
        <taxon>Demospongiae</taxon>
        <taxon>Heteroscleromorpha</taxon>
        <taxon>Tetractinellida</taxon>
        <taxon>Astrophorina</taxon>
        <taxon>Geodiidae</taxon>
        <taxon>Geodia</taxon>
    </lineage>
</organism>
<reference evidence="3" key="1">
    <citation type="submission" date="2023-03" db="EMBL/GenBank/DDBJ databases">
        <authorList>
            <person name="Steffen K."/>
            <person name="Cardenas P."/>
        </authorList>
    </citation>
    <scope>NUCLEOTIDE SEQUENCE</scope>
</reference>
<feature type="domain" description="Fibronectin type-III" evidence="2">
    <location>
        <begin position="71"/>
        <end position="147"/>
    </location>
</feature>
<accession>A0AA35SN75</accession>
<dbReference type="Pfam" id="PF00041">
    <property type="entry name" value="fn3"/>
    <property type="match status" value="1"/>
</dbReference>
<dbReference type="Proteomes" id="UP001174909">
    <property type="component" value="Unassembled WGS sequence"/>
</dbReference>
<keyword evidence="4" id="KW-1185">Reference proteome</keyword>
<comment type="caution">
    <text evidence="3">The sequence shown here is derived from an EMBL/GenBank/DDBJ whole genome shotgun (WGS) entry which is preliminary data.</text>
</comment>
<sequence length="147" mass="16031">MGDNQQGPCRQSSNKPISVDTTNTSVSIDKTKLRAYTTYSITVTAESDLSNSSHKSIPFIFTTQQNGSSVAPRNVRASFVNSTVISVQWDGLTPCTQVNGRVVKYRVRYTAERSGGEVGTEDKAGEWDLTGAELALNGLRPHTKLLY</sequence>
<proteinExistence type="predicted"/>
<evidence type="ECO:0000313" key="4">
    <source>
        <dbReference type="Proteomes" id="UP001174909"/>
    </source>
</evidence>
<dbReference type="CDD" id="cd00063">
    <property type="entry name" value="FN3"/>
    <property type="match status" value="1"/>
</dbReference>
<evidence type="ECO:0000259" key="2">
    <source>
        <dbReference type="PROSITE" id="PS50853"/>
    </source>
</evidence>
<gene>
    <name evidence="3" type="ORF">GBAR_LOCUS18217</name>
</gene>
<dbReference type="AlphaFoldDB" id="A0AA35SN75"/>
<protein>
    <recommendedName>
        <fullName evidence="2">Fibronectin type-III domain-containing protein</fullName>
    </recommendedName>
</protein>
<feature type="region of interest" description="Disordered" evidence="1">
    <location>
        <begin position="1"/>
        <end position="22"/>
    </location>
</feature>
<dbReference type="InterPro" id="IPR013783">
    <property type="entry name" value="Ig-like_fold"/>
</dbReference>
<name>A0AA35SN75_GEOBA</name>
<dbReference type="SUPFAM" id="SSF49265">
    <property type="entry name" value="Fibronectin type III"/>
    <property type="match status" value="1"/>
</dbReference>
<dbReference type="Gene3D" id="2.60.40.10">
    <property type="entry name" value="Immunoglobulins"/>
    <property type="match status" value="1"/>
</dbReference>
<evidence type="ECO:0000313" key="3">
    <source>
        <dbReference type="EMBL" id="CAI8032177.1"/>
    </source>
</evidence>
<dbReference type="InterPro" id="IPR003961">
    <property type="entry name" value="FN3_dom"/>
</dbReference>
<dbReference type="PROSITE" id="PS50853">
    <property type="entry name" value="FN3"/>
    <property type="match status" value="1"/>
</dbReference>
<dbReference type="EMBL" id="CASHTH010002588">
    <property type="protein sequence ID" value="CAI8032177.1"/>
    <property type="molecule type" value="Genomic_DNA"/>
</dbReference>
<dbReference type="InterPro" id="IPR036116">
    <property type="entry name" value="FN3_sf"/>
</dbReference>